<dbReference type="PROSITE" id="PS50109">
    <property type="entry name" value="HIS_KIN"/>
    <property type="match status" value="1"/>
</dbReference>
<keyword evidence="8 11" id="KW-1133">Transmembrane helix</keyword>
<feature type="transmembrane region" description="Helical" evidence="11">
    <location>
        <begin position="170"/>
        <end position="192"/>
    </location>
</feature>
<dbReference type="InterPro" id="IPR013727">
    <property type="entry name" value="2CSK_N"/>
</dbReference>
<dbReference type="InterPro" id="IPR004358">
    <property type="entry name" value="Sig_transdc_His_kin-like_C"/>
</dbReference>
<dbReference type="PROSITE" id="PS50885">
    <property type="entry name" value="HAMP"/>
    <property type="match status" value="1"/>
</dbReference>
<evidence type="ECO:0000256" key="2">
    <source>
        <dbReference type="ARBA" id="ARBA00004370"/>
    </source>
</evidence>
<protein>
    <recommendedName>
        <fullName evidence="3">histidine kinase</fullName>
        <ecNumber evidence="3">2.7.13.3</ecNumber>
    </recommendedName>
</protein>
<keyword evidence="9" id="KW-0902">Two-component regulatory system</keyword>
<evidence type="ECO:0000256" key="9">
    <source>
        <dbReference type="ARBA" id="ARBA00023012"/>
    </source>
</evidence>
<evidence type="ECO:0000259" key="12">
    <source>
        <dbReference type="PROSITE" id="PS50109"/>
    </source>
</evidence>
<dbReference type="Gene3D" id="1.10.287.130">
    <property type="match status" value="1"/>
</dbReference>
<comment type="caution">
    <text evidence="14">The sequence shown here is derived from an EMBL/GenBank/DDBJ whole genome shotgun (WGS) entry which is preliminary data.</text>
</comment>
<dbReference type="InterPro" id="IPR003660">
    <property type="entry name" value="HAMP_dom"/>
</dbReference>
<evidence type="ECO:0000256" key="8">
    <source>
        <dbReference type="ARBA" id="ARBA00022989"/>
    </source>
</evidence>
<keyword evidence="6 11" id="KW-0812">Transmembrane</keyword>
<reference evidence="15" key="1">
    <citation type="journal article" date="2019" name="Int. J. Syst. Evol. Microbiol.">
        <title>The Global Catalogue of Microorganisms (GCM) 10K type strain sequencing project: providing services to taxonomists for standard genome sequencing and annotation.</title>
        <authorList>
            <consortium name="The Broad Institute Genomics Platform"/>
            <consortium name="The Broad Institute Genome Sequencing Center for Infectious Disease"/>
            <person name="Wu L."/>
            <person name="Ma J."/>
        </authorList>
    </citation>
    <scope>NUCLEOTIDE SEQUENCE [LARGE SCALE GENOMIC DNA]</scope>
    <source>
        <strain evidence="15">KCTC 42182</strain>
    </source>
</reference>
<dbReference type="PRINTS" id="PR00344">
    <property type="entry name" value="BCTRLSENSOR"/>
</dbReference>
<name>A0ABV7VEZ0_9PROT</name>
<evidence type="ECO:0000256" key="5">
    <source>
        <dbReference type="ARBA" id="ARBA00022679"/>
    </source>
</evidence>
<evidence type="ECO:0000256" key="6">
    <source>
        <dbReference type="ARBA" id="ARBA00022692"/>
    </source>
</evidence>
<dbReference type="Pfam" id="PF08521">
    <property type="entry name" value="2CSK_N"/>
    <property type="match status" value="1"/>
</dbReference>
<dbReference type="PANTHER" id="PTHR45436:SF1">
    <property type="entry name" value="SENSOR PROTEIN QSEC"/>
    <property type="match status" value="1"/>
</dbReference>
<dbReference type="EC" id="2.7.13.3" evidence="3"/>
<dbReference type="SMART" id="SM00387">
    <property type="entry name" value="HATPase_c"/>
    <property type="match status" value="1"/>
</dbReference>
<keyword evidence="10 11" id="KW-0472">Membrane</keyword>
<dbReference type="SUPFAM" id="SSF55874">
    <property type="entry name" value="ATPase domain of HSP90 chaperone/DNA topoisomerase II/histidine kinase"/>
    <property type="match status" value="1"/>
</dbReference>
<dbReference type="SMART" id="SM00388">
    <property type="entry name" value="HisKA"/>
    <property type="match status" value="1"/>
</dbReference>
<organism evidence="14 15">
    <name type="scientific">Ferrovibrio xuzhouensis</name>
    <dbReference type="NCBI Taxonomy" id="1576914"/>
    <lineage>
        <taxon>Bacteria</taxon>
        <taxon>Pseudomonadati</taxon>
        <taxon>Pseudomonadota</taxon>
        <taxon>Alphaproteobacteria</taxon>
        <taxon>Rhodospirillales</taxon>
        <taxon>Rhodospirillaceae</taxon>
        <taxon>Ferrovibrio</taxon>
    </lineage>
</organism>
<evidence type="ECO:0000313" key="15">
    <source>
        <dbReference type="Proteomes" id="UP001595711"/>
    </source>
</evidence>
<dbReference type="EMBL" id="JBHRYJ010000002">
    <property type="protein sequence ID" value="MFC3676031.1"/>
    <property type="molecule type" value="Genomic_DNA"/>
</dbReference>
<dbReference type="InterPro" id="IPR036890">
    <property type="entry name" value="HATPase_C_sf"/>
</dbReference>
<dbReference type="InterPro" id="IPR003661">
    <property type="entry name" value="HisK_dim/P_dom"/>
</dbReference>
<dbReference type="RefSeq" id="WP_379725881.1">
    <property type="nucleotide sequence ID" value="NZ_JBHRYJ010000002.1"/>
</dbReference>
<evidence type="ECO:0000256" key="11">
    <source>
        <dbReference type="SAM" id="Phobius"/>
    </source>
</evidence>
<dbReference type="PANTHER" id="PTHR45436">
    <property type="entry name" value="SENSOR HISTIDINE KINASE YKOH"/>
    <property type="match status" value="1"/>
</dbReference>
<gene>
    <name evidence="14" type="ORF">ACFOOQ_10790</name>
</gene>
<dbReference type="Pfam" id="PF00512">
    <property type="entry name" value="HisKA"/>
    <property type="match status" value="1"/>
</dbReference>
<dbReference type="Proteomes" id="UP001595711">
    <property type="component" value="Unassembled WGS sequence"/>
</dbReference>
<feature type="domain" description="HAMP" evidence="13">
    <location>
        <begin position="185"/>
        <end position="237"/>
    </location>
</feature>
<dbReference type="InterPro" id="IPR003594">
    <property type="entry name" value="HATPase_dom"/>
</dbReference>
<dbReference type="InterPro" id="IPR005467">
    <property type="entry name" value="His_kinase_dom"/>
</dbReference>
<keyword evidence="7 14" id="KW-0418">Kinase</keyword>
<evidence type="ECO:0000256" key="1">
    <source>
        <dbReference type="ARBA" id="ARBA00000085"/>
    </source>
</evidence>
<accession>A0ABV7VEZ0</accession>
<dbReference type="InterPro" id="IPR036097">
    <property type="entry name" value="HisK_dim/P_sf"/>
</dbReference>
<keyword evidence="4" id="KW-0597">Phosphoprotein</keyword>
<evidence type="ECO:0000256" key="7">
    <source>
        <dbReference type="ARBA" id="ARBA00022777"/>
    </source>
</evidence>
<dbReference type="CDD" id="cd00082">
    <property type="entry name" value="HisKA"/>
    <property type="match status" value="1"/>
</dbReference>
<feature type="domain" description="Histidine kinase" evidence="12">
    <location>
        <begin position="245"/>
        <end position="459"/>
    </location>
</feature>
<sequence length="469" mass="50642">MKIDSLRIQLLCWLLLPLAGIAALNIWLTYHSADHVADTITDRTLIASARSIAEQTAVTQGVIDVQVPPAALEMFNTGDADHVYYRVESHHGRLLAGYPDLPLPPQLPPTMRPAYYTGEYRDLPLHLVAISQPVVGAGAASPITVVVGVTLNSHDVMLRDLWTGAVGQQLALLLGAALLAMIGLNRGLAPLLRLRKAVLRRRSDELVAFDPQAVQRELRPLTEALNQYMKRVEQQMAAQRRFVGNAAHQLKTPLTLLSTQATYALRTADAAERQETLQALQANTRQTSRLANQLLILARAEPGSRRPRHELIDLAAAARQVLEQQADRAVQLGLDLSLTEPDEPALVTGDGMMIREMVVNLVDNALRYTPAGGAVAVSVGRRDQICVLRVADSGPGIPPAERERVFERFYRVADNAGEGSGLGLAIVREICLAAGGAVRLLDPPEGRGTLVEVTLPATAAAADGRTGRG</sequence>
<keyword evidence="5 14" id="KW-0808">Transferase</keyword>
<dbReference type="Pfam" id="PF02518">
    <property type="entry name" value="HATPase_c"/>
    <property type="match status" value="1"/>
</dbReference>
<evidence type="ECO:0000256" key="3">
    <source>
        <dbReference type="ARBA" id="ARBA00012438"/>
    </source>
</evidence>
<evidence type="ECO:0000259" key="13">
    <source>
        <dbReference type="PROSITE" id="PS50885"/>
    </source>
</evidence>
<keyword evidence="15" id="KW-1185">Reference proteome</keyword>
<dbReference type="Gene3D" id="3.30.565.10">
    <property type="entry name" value="Histidine kinase-like ATPase, C-terminal domain"/>
    <property type="match status" value="1"/>
</dbReference>
<dbReference type="CDD" id="cd00075">
    <property type="entry name" value="HATPase"/>
    <property type="match status" value="1"/>
</dbReference>
<dbReference type="GO" id="GO:0004673">
    <property type="term" value="F:protein histidine kinase activity"/>
    <property type="evidence" value="ECO:0007669"/>
    <property type="project" value="UniProtKB-EC"/>
</dbReference>
<proteinExistence type="predicted"/>
<comment type="catalytic activity">
    <reaction evidence="1">
        <text>ATP + protein L-histidine = ADP + protein N-phospho-L-histidine.</text>
        <dbReference type="EC" id="2.7.13.3"/>
    </reaction>
</comment>
<evidence type="ECO:0000256" key="4">
    <source>
        <dbReference type="ARBA" id="ARBA00022553"/>
    </source>
</evidence>
<dbReference type="SUPFAM" id="SSF47384">
    <property type="entry name" value="Homodimeric domain of signal transducing histidine kinase"/>
    <property type="match status" value="1"/>
</dbReference>
<evidence type="ECO:0000313" key="14">
    <source>
        <dbReference type="EMBL" id="MFC3676031.1"/>
    </source>
</evidence>
<evidence type="ECO:0000256" key="10">
    <source>
        <dbReference type="ARBA" id="ARBA00023136"/>
    </source>
</evidence>
<dbReference type="InterPro" id="IPR050428">
    <property type="entry name" value="TCS_sensor_his_kinase"/>
</dbReference>
<comment type="subcellular location">
    <subcellularLocation>
        <location evidence="2">Membrane</location>
    </subcellularLocation>
</comment>